<evidence type="ECO:0000313" key="4">
    <source>
        <dbReference type="Proteomes" id="UP000676336"/>
    </source>
</evidence>
<evidence type="ECO:0000256" key="1">
    <source>
        <dbReference type="SAM" id="MobiDB-lite"/>
    </source>
</evidence>
<protein>
    <submittedName>
        <fullName evidence="3">Uncharacterized protein</fullName>
    </submittedName>
</protein>
<dbReference type="EMBL" id="CAJOBH010251710">
    <property type="protein sequence ID" value="CAF5140017.1"/>
    <property type="molecule type" value="Genomic_DNA"/>
</dbReference>
<organism evidence="3 4">
    <name type="scientific">Rotaria magnacalcarata</name>
    <dbReference type="NCBI Taxonomy" id="392030"/>
    <lineage>
        <taxon>Eukaryota</taxon>
        <taxon>Metazoa</taxon>
        <taxon>Spiralia</taxon>
        <taxon>Gnathifera</taxon>
        <taxon>Rotifera</taxon>
        <taxon>Eurotatoria</taxon>
        <taxon>Bdelloidea</taxon>
        <taxon>Philodinida</taxon>
        <taxon>Philodinidae</taxon>
        <taxon>Rotaria</taxon>
    </lineage>
</organism>
<proteinExistence type="predicted"/>
<feature type="region of interest" description="Disordered" evidence="1">
    <location>
        <begin position="1"/>
        <end position="30"/>
    </location>
</feature>
<dbReference type="Proteomes" id="UP000676336">
    <property type="component" value="Unassembled WGS sequence"/>
</dbReference>
<name>A0A8S3J2W7_9BILA</name>
<dbReference type="AlphaFoldDB" id="A0A8S3J2W7"/>
<comment type="caution">
    <text evidence="3">The sequence shown here is derived from an EMBL/GenBank/DDBJ whole genome shotgun (WGS) entry which is preliminary data.</text>
</comment>
<feature type="compositionally biased region" description="Polar residues" evidence="1">
    <location>
        <begin position="16"/>
        <end position="25"/>
    </location>
</feature>
<sequence>MSGQKAKSTIPKLTASGASGRTAPSSVMRPRRRMTQNYLIIWVDGKIDENTEDYRNTL</sequence>
<dbReference type="Proteomes" id="UP000681967">
    <property type="component" value="Unassembled WGS sequence"/>
</dbReference>
<reference evidence="3" key="1">
    <citation type="submission" date="2021-02" db="EMBL/GenBank/DDBJ databases">
        <authorList>
            <person name="Nowell W R."/>
        </authorList>
    </citation>
    <scope>NUCLEOTIDE SEQUENCE</scope>
</reference>
<accession>A0A8S3J2W7</accession>
<evidence type="ECO:0000313" key="2">
    <source>
        <dbReference type="EMBL" id="CAF5140017.1"/>
    </source>
</evidence>
<gene>
    <name evidence="2" type="ORF">BYL167_LOCUS70009</name>
    <name evidence="3" type="ORF">SMN809_LOCUS78579</name>
</gene>
<dbReference type="EMBL" id="CAJOBI010340190">
    <property type="protein sequence ID" value="CAF5211745.1"/>
    <property type="molecule type" value="Genomic_DNA"/>
</dbReference>
<feature type="non-terminal residue" evidence="3">
    <location>
        <position position="58"/>
    </location>
</feature>
<evidence type="ECO:0000313" key="3">
    <source>
        <dbReference type="EMBL" id="CAF5211745.1"/>
    </source>
</evidence>